<proteinExistence type="predicted"/>
<dbReference type="Proteomes" id="UP000250369">
    <property type="component" value="Unassembled WGS sequence"/>
</dbReference>
<keyword evidence="2" id="KW-1185">Reference proteome</keyword>
<protein>
    <submittedName>
        <fullName evidence="1">Uncharacterized protein</fullName>
    </submittedName>
</protein>
<evidence type="ECO:0000313" key="2">
    <source>
        <dbReference type="Proteomes" id="UP000250369"/>
    </source>
</evidence>
<organism evidence="1 2">
    <name type="scientific">Paenibacillus contaminans</name>
    <dbReference type="NCBI Taxonomy" id="450362"/>
    <lineage>
        <taxon>Bacteria</taxon>
        <taxon>Bacillati</taxon>
        <taxon>Bacillota</taxon>
        <taxon>Bacilli</taxon>
        <taxon>Bacillales</taxon>
        <taxon>Paenibacillaceae</taxon>
        <taxon>Paenibacillus</taxon>
    </lineage>
</organism>
<comment type="caution">
    <text evidence="1">The sequence shown here is derived from an EMBL/GenBank/DDBJ whole genome shotgun (WGS) entry which is preliminary data.</text>
</comment>
<dbReference type="EMBL" id="QMFB01000004">
    <property type="protein sequence ID" value="RAV21411.1"/>
    <property type="molecule type" value="Genomic_DNA"/>
</dbReference>
<sequence>MTRHTDKSSLQAGDFGLQLKGDFDSSLQAGDFGLQLKRDLDSSLQAGEFGLQLKSDLDSSLQAGRFGLQVHRGAAFTRSYTISSKVTKRLQCSFSISKEIIELL</sequence>
<evidence type="ECO:0000313" key="1">
    <source>
        <dbReference type="EMBL" id="RAV21411.1"/>
    </source>
</evidence>
<name>A0A329MN80_9BACL</name>
<dbReference type="AlphaFoldDB" id="A0A329MN80"/>
<gene>
    <name evidence="1" type="ORF">DQG23_08965</name>
</gene>
<accession>A0A329MN80</accession>
<reference evidence="1 2" key="1">
    <citation type="journal article" date="2009" name="Int. J. Syst. Evol. Microbiol.">
        <title>Paenibacillus contaminans sp. nov., isolated from a contaminated laboratory plate.</title>
        <authorList>
            <person name="Chou J.H."/>
            <person name="Lee J.H."/>
            <person name="Lin M.C."/>
            <person name="Chang P.S."/>
            <person name="Arun A.B."/>
            <person name="Young C.C."/>
            <person name="Chen W.M."/>
        </authorList>
    </citation>
    <scope>NUCLEOTIDE SEQUENCE [LARGE SCALE GENOMIC DNA]</scope>
    <source>
        <strain evidence="1 2">CKOBP-6</strain>
    </source>
</reference>